<keyword evidence="2" id="KW-1185">Reference proteome</keyword>
<sequence length="476" mass="52531">MAGDFLKSHGIDIDAEMARIQNAGGIGDPQAAIDIHNVSLPQTQPDSLWNVRIRDQNIEKIVPAEYQLENAQNSINGASALLAPSLCHPHIHLDKAFLLSHPKYAHLNIEKGDFQEAMTLTGQAKSEFEHDDLLERGQRVVDESVAAGVTHMRAFVELDAGVGEKCLDAGIALRKQAAREKICHVQLCAFAQLPLFSPAQSDEDGSVIRSLMRRAAGNDEVEAIGSTPYVETDREKMKKNVEWMVELSIEYNKHLDFHLDYNLDPENEPLIWHVIDTLQATRWNEKTKDRTIVLGHCTRLTLFNDSEWVELAGAIKDADLPVSFVGLPTSDLFMMRTGQTPEIRGTLDVPKLVKQYGLNTCIGVNNIGNAFTPQGSCDPLSLASQAVGVHQAGTAQDTELLYECVSTRAKAAIGVGGSSLHKTRLAIQKDDRADLLLFGAADQKDLWRTRKAVSTAIYLYDHCKGRRGFYKGTLQA</sequence>
<dbReference type="EMBL" id="CP090166">
    <property type="protein sequence ID" value="UJO16015.1"/>
    <property type="molecule type" value="Genomic_DNA"/>
</dbReference>
<dbReference type="PANTHER" id="PTHR32027:SF0">
    <property type="entry name" value="CYTOSINE DEAMINASE"/>
    <property type="match status" value="1"/>
</dbReference>
<dbReference type="AlphaFoldDB" id="A0A9Q8LEN5"/>
<dbReference type="KEGG" id="ffu:CLAFUR5_04500"/>
<reference evidence="1" key="2">
    <citation type="journal article" date="2022" name="Microb. Genom.">
        <title>A chromosome-scale genome assembly of the tomato pathogen Cladosporium fulvum reveals a compartmentalized genome architecture and the presence of a dispensable chromosome.</title>
        <authorList>
            <person name="Zaccaron A.Z."/>
            <person name="Chen L.H."/>
            <person name="Samaras A."/>
            <person name="Stergiopoulos I."/>
        </authorList>
    </citation>
    <scope>NUCLEOTIDE SEQUENCE</scope>
    <source>
        <strain evidence="1">Race5_Kim</strain>
    </source>
</reference>
<dbReference type="Gene3D" id="3.20.20.140">
    <property type="entry name" value="Metal-dependent hydrolases"/>
    <property type="match status" value="1"/>
</dbReference>
<evidence type="ECO:0000313" key="2">
    <source>
        <dbReference type="Proteomes" id="UP000756132"/>
    </source>
</evidence>
<accession>A0A9Q8LEN5</accession>
<gene>
    <name evidence="1" type="ORF">CLAFUR5_04500</name>
</gene>
<dbReference type="OMA" id="MGYDQIN"/>
<dbReference type="GeneID" id="71984378"/>
<dbReference type="GO" id="GO:0016814">
    <property type="term" value="F:hydrolase activity, acting on carbon-nitrogen (but not peptide) bonds, in cyclic amidines"/>
    <property type="evidence" value="ECO:0007669"/>
    <property type="project" value="TreeGrafter"/>
</dbReference>
<reference evidence="1" key="1">
    <citation type="submission" date="2021-12" db="EMBL/GenBank/DDBJ databases">
        <authorList>
            <person name="Zaccaron A."/>
            <person name="Stergiopoulos I."/>
        </authorList>
    </citation>
    <scope>NUCLEOTIDE SEQUENCE</scope>
    <source>
        <strain evidence="1">Race5_Kim</strain>
    </source>
</reference>
<organism evidence="1 2">
    <name type="scientific">Passalora fulva</name>
    <name type="common">Tomato leaf mold</name>
    <name type="synonym">Cladosporium fulvum</name>
    <dbReference type="NCBI Taxonomy" id="5499"/>
    <lineage>
        <taxon>Eukaryota</taxon>
        <taxon>Fungi</taxon>
        <taxon>Dikarya</taxon>
        <taxon>Ascomycota</taxon>
        <taxon>Pezizomycotina</taxon>
        <taxon>Dothideomycetes</taxon>
        <taxon>Dothideomycetidae</taxon>
        <taxon>Mycosphaerellales</taxon>
        <taxon>Mycosphaerellaceae</taxon>
        <taxon>Fulvia</taxon>
    </lineage>
</organism>
<dbReference type="InterPro" id="IPR052349">
    <property type="entry name" value="Metallo-hydrolase_Enzymes"/>
</dbReference>
<protein>
    <submittedName>
        <fullName evidence="1">Cytosine deaminase</fullName>
    </submittedName>
</protein>
<dbReference type="RefSeq" id="XP_047760381.1">
    <property type="nucleotide sequence ID" value="XM_047903648.1"/>
</dbReference>
<dbReference type="InterPro" id="IPR032466">
    <property type="entry name" value="Metal_Hydrolase"/>
</dbReference>
<proteinExistence type="predicted"/>
<dbReference type="PANTHER" id="PTHR32027">
    <property type="entry name" value="CYTOSINE DEAMINASE"/>
    <property type="match status" value="1"/>
</dbReference>
<name>A0A9Q8LEN5_PASFU</name>
<dbReference type="OrthoDB" id="10266980at2759"/>
<dbReference type="SUPFAM" id="SSF51556">
    <property type="entry name" value="Metallo-dependent hydrolases"/>
    <property type="match status" value="1"/>
</dbReference>
<evidence type="ECO:0000313" key="1">
    <source>
        <dbReference type="EMBL" id="UJO16015.1"/>
    </source>
</evidence>
<dbReference type="Proteomes" id="UP000756132">
    <property type="component" value="Chromosome 4"/>
</dbReference>